<reference evidence="1" key="3">
    <citation type="submission" date="2025-08" db="UniProtKB">
        <authorList>
            <consortium name="Ensembl"/>
        </authorList>
    </citation>
    <scope>IDENTIFICATION</scope>
</reference>
<organism evidence="1 2">
    <name type="scientific">Ciona intestinalis</name>
    <name type="common">Transparent sea squirt</name>
    <name type="synonym">Ascidia intestinalis</name>
    <dbReference type="NCBI Taxonomy" id="7719"/>
    <lineage>
        <taxon>Eukaryota</taxon>
        <taxon>Metazoa</taxon>
        <taxon>Chordata</taxon>
        <taxon>Tunicata</taxon>
        <taxon>Ascidiacea</taxon>
        <taxon>Phlebobranchia</taxon>
        <taxon>Cionidae</taxon>
        <taxon>Ciona</taxon>
    </lineage>
</organism>
<dbReference type="Ensembl" id="ENSCINT00000033869.1">
    <property type="protein sequence ID" value="ENSCINP00000034299.1"/>
    <property type="gene ID" value="ENSCING00000018391.1"/>
</dbReference>
<protein>
    <submittedName>
        <fullName evidence="1">Uncharacterized protein</fullName>
    </submittedName>
</protein>
<keyword evidence="2" id="KW-1185">Reference proteome</keyword>
<accession>H2XXB5</accession>
<dbReference type="Proteomes" id="UP000008144">
    <property type="component" value="Chromosome 1"/>
</dbReference>
<dbReference type="InParanoid" id="H2XXB5"/>
<dbReference type="EMBL" id="EAAA01000058">
    <property type="status" value="NOT_ANNOTATED_CDS"/>
    <property type="molecule type" value="Genomic_DNA"/>
</dbReference>
<reference evidence="2" key="1">
    <citation type="journal article" date="2002" name="Science">
        <title>The draft genome of Ciona intestinalis: insights into chordate and vertebrate origins.</title>
        <authorList>
            <person name="Dehal P."/>
            <person name="Satou Y."/>
            <person name="Campbell R.K."/>
            <person name="Chapman J."/>
            <person name="Degnan B."/>
            <person name="De Tomaso A."/>
            <person name="Davidson B."/>
            <person name="Di Gregorio A."/>
            <person name="Gelpke M."/>
            <person name="Goodstein D.M."/>
            <person name="Harafuji N."/>
            <person name="Hastings K.E."/>
            <person name="Ho I."/>
            <person name="Hotta K."/>
            <person name="Huang W."/>
            <person name="Kawashima T."/>
            <person name="Lemaire P."/>
            <person name="Martinez D."/>
            <person name="Meinertzhagen I.A."/>
            <person name="Necula S."/>
            <person name="Nonaka M."/>
            <person name="Putnam N."/>
            <person name="Rash S."/>
            <person name="Saiga H."/>
            <person name="Satake M."/>
            <person name="Terry A."/>
            <person name="Yamada L."/>
            <person name="Wang H.G."/>
            <person name="Awazu S."/>
            <person name="Azumi K."/>
            <person name="Boore J."/>
            <person name="Branno M."/>
            <person name="Chin-Bow S."/>
            <person name="DeSantis R."/>
            <person name="Doyle S."/>
            <person name="Francino P."/>
            <person name="Keys D.N."/>
            <person name="Haga S."/>
            <person name="Hayashi H."/>
            <person name="Hino K."/>
            <person name="Imai K.S."/>
            <person name="Inaba K."/>
            <person name="Kano S."/>
            <person name="Kobayashi K."/>
            <person name="Kobayashi M."/>
            <person name="Lee B.I."/>
            <person name="Makabe K.W."/>
            <person name="Manohar C."/>
            <person name="Matassi G."/>
            <person name="Medina M."/>
            <person name="Mochizuki Y."/>
            <person name="Mount S."/>
            <person name="Morishita T."/>
            <person name="Miura S."/>
            <person name="Nakayama A."/>
            <person name="Nishizaka S."/>
            <person name="Nomoto H."/>
            <person name="Ohta F."/>
            <person name="Oishi K."/>
            <person name="Rigoutsos I."/>
            <person name="Sano M."/>
            <person name="Sasaki A."/>
            <person name="Sasakura Y."/>
            <person name="Shoguchi E."/>
            <person name="Shin-i T."/>
            <person name="Spagnuolo A."/>
            <person name="Stainier D."/>
            <person name="Suzuki M.M."/>
            <person name="Tassy O."/>
            <person name="Takatori N."/>
            <person name="Tokuoka M."/>
            <person name="Yagi K."/>
            <person name="Yoshizaki F."/>
            <person name="Wada S."/>
            <person name="Zhang C."/>
            <person name="Hyatt P.D."/>
            <person name="Larimer F."/>
            <person name="Detter C."/>
            <person name="Doggett N."/>
            <person name="Glavina T."/>
            <person name="Hawkins T."/>
            <person name="Richardson P."/>
            <person name="Lucas S."/>
            <person name="Kohara Y."/>
            <person name="Levine M."/>
            <person name="Satoh N."/>
            <person name="Rokhsar D.S."/>
        </authorList>
    </citation>
    <scope>NUCLEOTIDE SEQUENCE [LARGE SCALE GENOMIC DNA]</scope>
</reference>
<proteinExistence type="predicted"/>
<reference evidence="1" key="2">
    <citation type="journal article" date="2008" name="Genome Biol.">
        <title>Improved genome assembly and evidence-based global gene model set for the chordate Ciona intestinalis: new insight into intron and operon populations.</title>
        <authorList>
            <person name="Satou Y."/>
            <person name="Mineta K."/>
            <person name="Ogasawara M."/>
            <person name="Sasakura Y."/>
            <person name="Shoguchi E."/>
            <person name="Ueno K."/>
            <person name="Yamada L."/>
            <person name="Matsumoto J."/>
            <person name="Wasserscheid J."/>
            <person name="Dewar K."/>
            <person name="Wiley G.B."/>
            <person name="Macmil S.L."/>
            <person name="Roe B.A."/>
            <person name="Zeller R.W."/>
            <person name="Hastings K.E."/>
            <person name="Lemaire P."/>
            <person name="Lindquist E."/>
            <person name="Endo T."/>
            <person name="Hotta K."/>
            <person name="Inaba K."/>
        </authorList>
    </citation>
    <scope>NUCLEOTIDE SEQUENCE [LARGE SCALE GENOMIC DNA]</scope>
    <source>
        <strain evidence="1">wild type</strain>
    </source>
</reference>
<dbReference type="HOGENOM" id="CLU_2290661_0_0_1"/>
<sequence length="101" mass="10938">MGQSVVVVKLSHPARHVTLAALDRHLPARTTTSTWAVLQPVITQHSTRSVLADKPLASPTQKIVGSLWIPGRAEYVHGNQTQKGATQIEILLELIKTDGAE</sequence>
<dbReference type="AlphaFoldDB" id="H2XXB5"/>
<evidence type="ECO:0000313" key="1">
    <source>
        <dbReference type="Ensembl" id="ENSCINP00000034299.1"/>
    </source>
</evidence>
<reference evidence="1" key="4">
    <citation type="submission" date="2025-09" db="UniProtKB">
        <authorList>
            <consortium name="Ensembl"/>
        </authorList>
    </citation>
    <scope>IDENTIFICATION</scope>
</reference>
<name>H2XXB5_CIOIN</name>
<evidence type="ECO:0000313" key="2">
    <source>
        <dbReference type="Proteomes" id="UP000008144"/>
    </source>
</evidence>